<dbReference type="PRINTS" id="PR00344">
    <property type="entry name" value="BCTRLSENSOR"/>
</dbReference>
<dbReference type="SUPFAM" id="SSF47384">
    <property type="entry name" value="Homodimeric domain of signal transducing histidine kinase"/>
    <property type="match status" value="1"/>
</dbReference>
<keyword evidence="7" id="KW-0902">Two-component regulatory system</keyword>
<dbReference type="InterPro" id="IPR003661">
    <property type="entry name" value="HisK_dim/P_dom"/>
</dbReference>
<dbReference type="RefSeq" id="WP_057893996.1">
    <property type="nucleotide sequence ID" value="NZ_AYZQ01000001.1"/>
</dbReference>
<dbReference type="InterPro" id="IPR003660">
    <property type="entry name" value="HAMP_dom"/>
</dbReference>
<dbReference type="Gene3D" id="6.10.340.10">
    <property type="match status" value="1"/>
</dbReference>
<keyword evidence="14" id="KW-1185">Reference proteome</keyword>
<keyword evidence="9" id="KW-0175">Coiled coil</keyword>
<feature type="domain" description="HAMP" evidence="12">
    <location>
        <begin position="193"/>
        <end position="247"/>
    </location>
</feature>
<proteinExistence type="predicted"/>
<dbReference type="EC" id="2.7.13.3" evidence="3"/>
<dbReference type="InterPro" id="IPR036097">
    <property type="entry name" value="HisK_dim/P_sf"/>
</dbReference>
<dbReference type="CDD" id="cd06225">
    <property type="entry name" value="HAMP"/>
    <property type="match status" value="1"/>
</dbReference>
<organism evidence="13 14">
    <name type="scientific">Lacticaseibacillus brantae DSM 23927</name>
    <dbReference type="NCBI Taxonomy" id="1423727"/>
    <lineage>
        <taxon>Bacteria</taxon>
        <taxon>Bacillati</taxon>
        <taxon>Bacillota</taxon>
        <taxon>Bacilli</taxon>
        <taxon>Lactobacillales</taxon>
        <taxon>Lactobacillaceae</taxon>
        <taxon>Lacticaseibacillus</taxon>
    </lineage>
</organism>
<dbReference type="PATRIC" id="fig|1423727.3.peg.711"/>
<dbReference type="InterPro" id="IPR005467">
    <property type="entry name" value="His_kinase_dom"/>
</dbReference>
<dbReference type="SUPFAM" id="SSF55874">
    <property type="entry name" value="ATPase domain of HSP90 chaperone/DNA topoisomerase II/histidine kinase"/>
    <property type="match status" value="1"/>
</dbReference>
<keyword evidence="4" id="KW-0597">Phosphoprotein</keyword>
<evidence type="ECO:0000256" key="3">
    <source>
        <dbReference type="ARBA" id="ARBA00012438"/>
    </source>
</evidence>
<feature type="transmembrane region" description="Helical" evidence="10">
    <location>
        <begin position="171"/>
        <end position="192"/>
    </location>
</feature>
<evidence type="ECO:0000313" key="13">
    <source>
        <dbReference type="EMBL" id="KRM72992.1"/>
    </source>
</evidence>
<dbReference type="InterPro" id="IPR036890">
    <property type="entry name" value="HATPase_C_sf"/>
</dbReference>
<dbReference type="FunFam" id="3.30.565.10:FF:000006">
    <property type="entry name" value="Sensor histidine kinase WalK"/>
    <property type="match status" value="1"/>
</dbReference>
<keyword evidence="6 13" id="KW-0418">Kinase</keyword>
<comment type="caution">
    <text evidence="13">The sequence shown here is derived from an EMBL/GenBank/DDBJ whole genome shotgun (WGS) entry which is preliminary data.</text>
</comment>
<dbReference type="Pfam" id="PF02518">
    <property type="entry name" value="HATPase_c"/>
    <property type="match status" value="1"/>
</dbReference>
<protein>
    <recommendedName>
        <fullName evidence="3">histidine kinase</fullName>
        <ecNumber evidence="3">2.7.13.3</ecNumber>
    </recommendedName>
</protein>
<dbReference type="PANTHER" id="PTHR43047:SF72">
    <property type="entry name" value="OSMOSENSING HISTIDINE PROTEIN KINASE SLN1"/>
    <property type="match status" value="1"/>
</dbReference>
<evidence type="ECO:0000256" key="7">
    <source>
        <dbReference type="ARBA" id="ARBA00023012"/>
    </source>
</evidence>
<keyword evidence="10" id="KW-1133">Transmembrane helix</keyword>
<evidence type="ECO:0000256" key="6">
    <source>
        <dbReference type="ARBA" id="ARBA00022777"/>
    </source>
</evidence>
<dbReference type="Pfam" id="PF00672">
    <property type="entry name" value="HAMP"/>
    <property type="match status" value="1"/>
</dbReference>
<dbReference type="Pfam" id="PF00512">
    <property type="entry name" value="HisKA"/>
    <property type="match status" value="1"/>
</dbReference>
<evidence type="ECO:0000256" key="4">
    <source>
        <dbReference type="ARBA" id="ARBA00022553"/>
    </source>
</evidence>
<gene>
    <name evidence="13" type="ORF">FC34_GL000708</name>
</gene>
<dbReference type="SMART" id="SM00387">
    <property type="entry name" value="HATPase_c"/>
    <property type="match status" value="1"/>
</dbReference>
<dbReference type="PROSITE" id="PS50885">
    <property type="entry name" value="HAMP"/>
    <property type="match status" value="1"/>
</dbReference>
<evidence type="ECO:0000313" key="14">
    <source>
        <dbReference type="Proteomes" id="UP000051672"/>
    </source>
</evidence>
<dbReference type="GO" id="GO:0009927">
    <property type="term" value="F:histidine phosphotransfer kinase activity"/>
    <property type="evidence" value="ECO:0007669"/>
    <property type="project" value="TreeGrafter"/>
</dbReference>
<dbReference type="PROSITE" id="PS50109">
    <property type="entry name" value="HIS_KIN"/>
    <property type="match status" value="1"/>
</dbReference>
<dbReference type="GO" id="GO:0000155">
    <property type="term" value="F:phosphorelay sensor kinase activity"/>
    <property type="evidence" value="ECO:0007669"/>
    <property type="project" value="InterPro"/>
</dbReference>
<evidence type="ECO:0000259" key="11">
    <source>
        <dbReference type="PROSITE" id="PS50109"/>
    </source>
</evidence>
<evidence type="ECO:0000256" key="5">
    <source>
        <dbReference type="ARBA" id="ARBA00022679"/>
    </source>
</evidence>
<name>A0A0R2B0Y3_9LACO</name>
<sequence length="494" mass="55289">MKLIYQQMLAFLGVILVTLAVISILFIRSTTNTVWENNFTQLEQYTEVLKNNSLVQVGDNQFMINSNFIATSENVLQDQHVHFIIYNSKNTAVYPTNSSRTPRGIDDDDWAQLKKGNAVSVRELARNPADGSQQSMTIYYKPVFLSGKLLFVISAFAPVETIQTAIGKTEHNLLIGFLLSMLAAIIVSYIVARYQVRRINQLRQATHQVMNGDYDAPIATKFKGHDEITDLAIDFQNMVNSLKASEAEIERQEGRRRQFMADAAHEMRTPLTTINGILEGLAYDVIPEESKAKSIELMRNETNRLIRLVNENLDYEKIRTNQIILKKTQFNGQVDLANIVEQLKQKADAANDDVVLNAPAELTVYADHDRFVQVVFNIVQNAIQFTDHGTITITAKNGVHQTEISVSDTGIGMTADQVKNIWERYYKADPSRKNTAYGESGLGLAIVHQLISLHGGSIEVDSKLHEGTTFSFTFPDEATAPKQKAVNNGEATEA</sequence>
<dbReference type="AlphaFoldDB" id="A0A0R2B0Y3"/>
<dbReference type="FunFam" id="1.10.287.130:FF:000001">
    <property type="entry name" value="Two-component sensor histidine kinase"/>
    <property type="match status" value="1"/>
</dbReference>
<dbReference type="Gene3D" id="3.30.565.10">
    <property type="entry name" value="Histidine kinase-like ATPase, C-terminal domain"/>
    <property type="match status" value="1"/>
</dbReference>
<dbReference type="Gene3D" id="1.10.287.130">
    <property type="match status" value="1"/>
</dbReference>
<dbReference type="CDD" id="cd00082">
    <property type="entry name" value="HisKA"/>
    <property type="match status" value="1"/>
</dbReference>
<evidence type="ECO:0000256" key="2">
    <source>
        <dbReference type="ARBA" id="ARBA00004370"/>
    </source>
</evidence>
<dbReference type="InterPro" id="IPR004358">
    <property type="entry name" value="Sig_transdc_His_kin-like_C"/>
</dbReference>
<dbReference type="SMART" id="SM00388">
    <property type="entry name" value="HisKA"/>
    <property type="match status" value="1"/>
</dbReference>
<dbReference type="OrthoDB" id="3436at2"/>
<keyword evidence="10" id="KW-0812">Transmembrane</keyword>
<dbReference type="SMART" id="SM00304">
    <property type="entry name" value="HAMP"/>
    <property type="match status" value="1"/>
</dbReference>
<evidence type="ECO:0000256" key="10">
    <source>
        <dbReference type="SAM" id="Phobius"/>
    </source>
</evidence>
<dbReference type="Proteomes" id="UP000051672">
    <property type="component" value="Unassembled WGS sequence"/>
</dbReference>
<evidence type="ECO:0000256" key="8">
    <source>
        <dbReference type="ARBA" id="ARBA00023136"/>
    </source>
</evidence>
<dbReference type="STRING" id="1423727.FC34_GL000708"/>
<dbReference type="GO" id="GO:0005886">
    <property type="term" value="C:plasma membrane"/>
    <property type="evidence" value="ECO:0007669"/>
    <property type="project" value="TreeGrafter"/>
</dbReference>
<comment type="subcellular location">
    <subcellularLocation>
        <location evidence="2">Membrane</location>
    </subcellularLocation>
</comment>
<dbReference type="SUPFAM" id="SSF158472">
    <property type="entry name" value="HAMP domain-like"/>
    <property type="match status" value="1"/>
</dbReference>
<dbReference type="EMBL" id="AYZQ01000001">
    <property type="protein sequence ID" value="KRM72992.1"/>
    <property type="molecule type" value="Genomic_DNA"/>
</dbReference>
<feature type="domain" description="Histidine kinase" evidence="11">
    <location>
        <begin position="262"/>
        <end position="478"/>
    </location>
</feature>
<keyword evidence="5" id="KW-0808">Transferase</keyword>
<keyword evidence="8 10" id="KW-0472">Membrane</keyword>
<evidence type="ECO:0000256" key="1">
    <source>
        <dbReference type="ARBA" id="ARBA00000085"/>
    </source>
</evidence>
<comment type="catalytic activity">
    <reaction evidence="1">
        <text>ATP + protein L-histidine = ADP + protein N-phospho-L-histidine.</text>
        <dbReference type="EC" id="2.7.13.3"/>
    </reaction>
</comment>
<dbReference type="InterPro" id="IPR003594">
    <property type="entry name" value="HATPase_dom"/>
</dbReference>
<feature type="coiled-coil region" evidence="9">
    <location>
        <begin position="235"/>
        <end position="262"/>
    </location>
</feature>
<accession>A0A0R2B0Y3</accession>
<dbReference type="PANTHER" id="PTHR43047">
    <property type="entry name" value="TWO-COMPONENT HISTIDINE PROTEIN KINASE"/>
    <property type="match status" value="1"/>
</dbReference>
<evidence type="ECO:0000256" key="9">
    <source>
        <dbReference type="SAM" id="Coils"/>
    </source>
</evidence>
<feature type="transmembrane region" description="Helical" evidence="10">
    <location>
        <begin position="6"/>
        <end position="27"/>
    </location>
</feature>
<evidence type="ECO:0000259" key="12">
    <source>
        <dbReference type="PROSITE" id="PS50885"/>
    </source>
</evidence>
<reference evidence="13 14" key="1">
    <citation type="journal article" date="2015" name="Genome Announc.">
        <title>Expanding the biotechnology potential of lactobacilli through comparative genomics of 213 strains and associated genera.</title>
        <authorList>
            <person name="Sun Z."/>
            <person name="Harris H.M."/>
            <person name="McCann A."/>
            <person name="Guo C."/>
            <person name="Argimon S."/>
            <person name="Zhang W."/>
            <person name="Yang X."/>
            <person name="Jeffery I.B."/>
            <person name="Cooney J.C."/>
            <person name="Kagawa T.F."/>
            <person name="Liu W."/>
            <person name="Song Y."/>
            <person name="Salvetti E."/>
            <person name="Wrobel A."/>
            <person name="Rasinkangas P."/>
            <person name="Parkhill J."/>
            <person name="Rea M.C."/>
            <person name="O'Sullivan O."/>
            <person name="Ritari J."/>
            <person name="Douillard F.P."/>
            <person name="Paul Ross R."/>
            <person name="Yang R."/>
            <person name="Briner A.E."/>
            <person name="Felis G.E."/>
            <person name="de Vos W.M."/>
            <person name="Barrangou R."/>
            <person name="Klaenhammer T.R."/>
            <person name="Caufield P.W."/>
            <person name="Cui Y."/>
            <person name="Zhang H."/>
            <person name="O'Toole P.W."/>
        </authorList>
    </citation>
    <scope>NUCLEOTIDE SEQUENCE [LARGE SCALE GENOMIC DNA]</scope>
    <source>
        <strain evidence="13 14">DSM 23927</strain>
    </source>
</reference>